<accession>A0A2D4KGG4</accession>
<protein>
    <submittedName>
        <fullName evidence="1">Uncharacterized protein</fullName>
    </submittedName>
</protein>
<dbReference type="AlphaFoldDB" id="A0A2D4KGG4"/>
<dbReference type="EMBL" id="IACL01062708">
    <property type="protein sequence ID" value="LAB07788.1"/>
    <property type="molecule type" value="Transcribed_RNA"/>
</dbReference>
<sequence length="107" mass="12335">MQQSQAILCQTIFNAGLFQSANNLKIKTYTLFFWKFSNGQAMSCTSMEIFSVIQVMVVSKVLLQKATGLIMFSLKKMFCFSSKNLPQFNELYPKMLLARAFALLRYY</sequence>
<proteinExistence type="predicted"/>
<dbReference type="EMBL" id="IACL01062707">
    <property type="protein sequence ID" value="LAB07786.1"/>
    <property type="molecule type" value="Transcribed_RNA"/>
</dbReference>
<reference evidence="1" key="2">
    <citation type="submission" date="2017-11" db="EMBL/GenBank/DDBJ databases">
        <title>Coralsnake Venomics: Analyses of Venom Gland Transcriptomes and Proteomes of Six Brazilian Taxa.</title>
        <authorList>
            <person name="Aird S.D."/>
            <person name="Jorge da Silva N."/>
            <person name="Qiu L."/>
            <person name="Villar-Briones A."/>
            <person name="Aparecida-Saddi V."/>
            <person name="Campos-Telles M.P."/>
            <person name="Grau M."/>
            <person name="Mikheyev A.S."/>
        </authorList>
    </citation>
    <scope>NUCLEOTIDE SEQUENCE</scope>
    <source>
        <tissue evidence="1">Venom_gland</tissue>
    </source>
</reference>
<reference evidence="1" key="1">
    <citation type="submission" date="2017-07" db="EMBL/GenBank/DDBJ databases">
        <authorList>
            <person name="Mikheyev A."/>
            <person name="Grau M."/>
        </authorList>
    </citation>
    <scope>NUCLEOTIDE SEQUENCE</scope>
    <source>
        <tissue evidence="1">Venom_gland</tissue>
    </source>
</reference>
<name>A0A2D4KGG4_9SAUR</name>
<organism evidence="1">
    <name type="scientific">Micrurus paraensis</name>
    <dbReference type="NCBI Taxonomy" id="1970185"/>
    <lineage>
        <taxon>Eukaryota</taxon>
        <taxon>Metazoa</taxon>
        <taxon>Chordata</taxon>
        <taxon>Craniata</taxon>
        <taxon>Vertebrata</taxon>
        <taxon>Euteleostomi</taxon>
        <taxon>Lepidosauria</taxon>
        <taxon>Squamata</taxon>
        <taxon>Bifurcata</taxon>
        <taxon>Unidentata</taxon>
        <taxon>Episquamata</taxon>
        <taxon>Toxicofera</taxon>
        <taxon>Serpentes</taxon>
        <taxon>Colubroidea</taxon>
        <taxon>Elapidae</taxon>
        <taxon>Elapinae</taxon>
        <taxon>Micrurus</taxon>
    </lineage>
</organism>
<evidence type="ECO:0000313" key="1">
    <source>
        <dbReference type="EMBL" id="LAB07788.1"/>
    </source>
</evidence>